<dbReference type="EMBL" id="CAJFDH010000006">
    <property type="protein sequence ID" value="CAD5228186.1"/>
    <property type="molecule type" value="Genomic_DNA"/>
</dbReference>
<dbReference type="EMBL" id="CAJFCW020000006">
    <property type="protein sequence ID" value="CAG9124213.1"/>
    <property type="molecule type" value="Genomic_DNA"/>
</dbReference>
<comment type="similarity">
    <text evidence="2 9">Belongs to the mitochondrial carrier (TC 2.A.29) family.</text>
</comment>
<evidence type="ECO:0000313" key="12">
    <source>
        <dbReference type="Proteomes" id="UP000614601"/>
    </source>
</evidence>
<dbReference type="Proteomes" id="UP000614601">
    <property type="component" value="Unassembled WGS sequence"/>
</dbReference>
<evidence type="ECO:0000256" key="1">
    <source>
        <dbReference type="ARBA" id="ARBA00004141"/>
    </source>
</evidence>
<keyword evidence="5" id="KW-0677">Repeat</keyword>
<gene>
    <name evidence="11" type="ORF">BOKJ2_LOCUS12552</name>
</gene>
<organism evidence="11 12">
    <name type="scientific">Bursaphelenchus okinawaensis</name>
    <dbReference type="NCBI Taxonomy" id="465554"/>
    <lineage>
        <taxon>Eukaryota</taxon>
        <taxon>Metazoa</taxon>
        <taxon>Ecdysozoa</taxon>
        <taxon>Nematoda</taxon>
        <taxon>Chromadorea</taxon>
        <taxon>Rhabditida</taxon>
        <taxon>Tylenchina</taxon>
        <taxon>Tylenchomorpha</taxon>
        <taxon>Aphelenchoidea</taxon>
        <taxon>Aphelenchoididae</taxon>
        <taxon>Bursaphelenchus</taxon>
    </lineage>
</organism>
<evidence type="ECO:0000256" key="4">
    <source>
        <dbReference type="ARBA" id="ARBA00022692"/>
    </source>
</evidence>
<dbReference type="Pfam" id="PF00153">
    <property type="entry name" value="Mito_carr"/>
    <property type="match status" value="3"/>
</dbReference>
<evidence type="ECO:0000256" key="5">
    <source>
        <dbReference type="ARBA" id="ARBA00022737"/>
    </source>
</evidence>
<keyword evidence="3 9" id="KW-0813">Transport</keyword>
<dbReference type="OrthoDB" id="276989at2759"/>
<feature type="transmembrane region" description="Helical" evidence="10">
    <location>
        <begin position="46"/>
        <end position="69"/>
    </location>
</feature>
<keyword evidence="6 10" id="KW-1133">Transmembrane helix</keyword>
<keyword evidence="4 8" id="KW-0812">Transmembrane</keyword>
<dbReference type="GO" id="GO:0016020">
    <property type="term" value="C:membrane"/>
    <property type="evidence" value="ECO:0007669"/>
    <property type="project" value="UniProtKB-SubCell"/>
</dbReference>
<evidence type="ECO:0000313" key="11">
    <source>
        <dbReference type="EMBL" id="CAD5228186.1"/>
    </source>
</evidence>
<feature type="repeat" description="Solcar" evidence="8">
    <location>
        <begin position="2"/>
        <end position="75"/>
    </location>
</feature>
<evidence type="ECO:0000256" key="7">
    <source>
        <dbReference type="ARBA" id="ARBA00023136"/>
    </source>
</evidence>
<sequence>MDSSVKWLAGGAGAGLAVDLSLYPLDTLKTRLQSKDGFKASGGFQGIYRGMGSVALGSAPGAACFFLTYQKIKSMVGKQSALVDAAAASCGEISACLIRVPTEIVKQRAQVSKKSVVKIAGYLYKTAGVGAFYKGYVSTLSREIPFAFIQYPLWEKLKHKIAERNNQSKASPFQSACAGSVSGSFSAGITTPLDVAKTRIMLGTTRTSNPFLALSEIYRTEGIRPMFSGFTPRCAWMGIGGFVYFFSYEFCISCLNRVL</sequence>
<dbReference type="AlphaFoldDB" id="A0A811LJ75"/>
<protein>
    <recommendedName>
        <fullName evidence="13">Mitochondrial carrier protein</fullName>
    </recommendedName>
</protein>
<evidence type="ECO:0000256" key="6">
    <source>
        <dbReference type="ARBA" id="ARBA00022989"/>
    </source>
</evidence>
<accession>A0A811LJ75</accession>
<dbReference type="Proteomes" id="UP000783686">
    <property type="component" value="Unassembled WGS sequence"/>
</dbReference>
<dbReference type="PROSITE" id="PS50920">
    <property type="entry name" value="SOLCAR"/>
    <property type="match status" value="3"/>
</dbReference>
<name>A0A811LJ75_9BILA</name>
<dbReference type="InterPro" id="IPR018108">
    <property type="entry name" value="MCP_transmembrane"/>
</dbReference>
<comment type="caution">
    <text evidence="11">The sequence shown here is derived from an EMBL/GenBank/DDBJ whole genome shotgun (WGS) entry which is preliminary data.</text>
</comment>
<evidence type="ECO:0000256" key="3">
    <source>
        <dbReference type="ARBA" id="ARBA00022448"/>
    </source>
</evidence>
<dbReference type="SUPFAM" id="SSF103506">
    <property type="entry name" value="Mitochondrial carrier"/>
    <property type="match status" value="1"/>
</dbReference>
<evidence type="ECO:0000256" key="10">
    <source>
        <dbReference type="SAM" id="Phobius"/>
    </source>
</evidence>
<feature type="repeat" description="Solcar" evidence="8">
    <location>
        <begin position="170"/>
        <end position="254"/>
    </location>
</feature>
<feature type="repeat" description="Solcar" evidence="8">
    <location>
        <begin position="79"/>
        <end position="160"/>
    </location>
</feature>
<dbReference type="Gene3D" id="1.50.40.10">
    <property type="entry name" value="Mitochondrial carrier domain"/>
    <property type="match status" value="2"/>
</dbReference>
<proteinExistence type="inferred from homology"/>
<dbReference type="PANTHER" id="PTHR45667">
    <property type="entry name" value="S-ADENOSYLMETHIONINE MITOCHONDRIAL CARRIER PROTEIN"/>
    <property type="match status" value="1"/>
</dbReference>
<evidence type="ECO:0008006" key="13">
    <source>
        <dbReference type="Google" id="ProtNLM"/>
    </source>
</evidence>
<keyword evidence="7 8" id="KW-0472">Membrane</keyword>
<evidence type="ECO:0000256" key="9">
    <source>
        <dbReference type="RuleBase" id="RU000488"/>
    </source>
</evidence>
<keyword evidence="12" id="KW-1185">Reference proteome</keyword>
<dbReference type="InterPro" id="IPR023395">
    <property type="entry name" value="MCP_dom_sf"/>
</dbReference>
<comment type="subcellular location">
    <subcellularLocation>
        <location evidence="1">Membrane</location>
        <topology evidence="1">Multi-pass membrane protein</topology>
    </subcellularLocation>
</comment>
<reference evidence="11" key="1">
    <citation type="submission" date="2020-09" db="EMBL/GenBank/DDBJ databases">
        <authorList>
            <person name="Kikuchi T."/>
        </authorList>
    </citation>
    <scope>NUCLEOTIDE SEQUENCE</scope>
    <source>
        <strain evidence="11">SH1</strain>
    </source>
</reference>
<evidence type="ECO:0000256" key="8">
    <source>
        <dbReference type="PROSITE-ProRule" id="PRU00282"/>
    </source>
</evidence>
<evidence type="ECO:0000256" key="2">
    <source>
        <dbReference type="ARBA" id="ARBA00006375"/>
    </source>
</evidence>